<dbReference type="Gene3D" id="3.90.470.20">
    <property type="entry name" value="4'-phosphopantetheinyl transferase domain"/>
    <property type="match status" value="2"/>
</dbReference>
<sequence length="210" mass="23965">MHLEAFSIVPLLDEEIFQTAFEHLPSDGLWAHRKEKILRQKKAEDRCLTLAAGLLARRAFLKMKVSFSALSLEKGGKPVIADEKHFFNLSHSGMYAVCAYGLSPSGVDIQKETPDRFHIAERCFTEGEQALIREQGPEMFTRIWARKESYLKFTGQGIRVPLNSFEVLPGEQTLPVFFQEFTLEGYRIALCSEEEMAVSLKFLTLEELLF</sequence>
<proteinExistence type="inferred from homology"/>
<feature type="domain" description="4'-phosphopantetheinyl transferase" evidence="3">
    <location>
        <begin position="106"/>
        <end position="175"/>
    </location>
</feature>
<dbReference type="SUPFAM" id="SSF56214">
    <property type="entry name" value="4'-phosphopantetheinyl transferase"/>
    <property type="match status" value="2"/>
</dbReference>
<gene>
    <name evidence="4" type="ORF">LKD71_11635</name>
</gene>
<reference evidence="4 5" key="1">
    <citation type="submission" date="2021-10" db="EMBL/GenBank/DDBJ databases">
        <title>Anaerobic single-cell dispensing facilitates the cultivation of human gut bacteria.</title>
        <authorList>
            <person name="Afrizal A."/>
        </authorList>
    </citation>
    <scope>NUCLEOTIDE SEQUENCE [LARGE SCALE GENOMIC DNA]</scope>
    <source>
        <strain evidence="4 5">CLA-AA-H277</strain>
    </source>
</reference>
<dbReference type="InterPro" id="IPR050559">
    <property type="entry name" value="P-Pant_transferase_sf"/>
</dbReference>
<dbReference type="RefSeq" id="WP_227615540.1">
    <property type="nucleotide sequence ID" value="NZ_JAJEPR010000020.1"/>
</dbReference>
<dbReference type="InterPro" id="IPR037143">
    <property type="entry name" value="4-PPantetheinyl_Trfase_dom_sf"/>
</dbReference>
<protein>
    <submittedName>
        <fullName evidence="4">4'-phosphopantetheinyl transferase superfamily protein</fullName>
    </submittedName>
</protein>
<evidence type="ECO:0000259" key="3">
    <source>
        <dbReference type="Pfam" id="PF01648"/>
    </source>
</evidence>
<dbReference type="InterPro" id="IPR008278">
    <property type="entry name" value="4-PPantetheinyl_Trfase_dom"/>
</dbReference>
<dbReference type="AlphaFoldDB" id="A0AAE3DTZ2"/>
<dbReference type="GO" id="GO:0000287">
    <property type="term" value="F:magnesium ion binding"/>
    <property type="evidence" value="ECO:0007669"/>
    <property type="project" value="InterPro"/>
</dbReference>
<keyword evidence="5" id="KW-1185">Reference proteome</keyword>
<organism evidence="4 5">
    <name type="scientific">Fusicatenibacter faecihominis</name>
    <dbReference type="NCBI Taxonomy" id="2881276"/>
    <lineage>
        <taxon>Bacteria</taxon>
        <taxon>Bacillati</taxon>
        <taxon>Bacillota</taxon>
        <taxon>Clostridia</taxon>
        <taxon>Lachnospirales</taxon>
        <taxon>Lachnospiraceae</taxon>
        <taxon>Fusicatenibacter</taxon>
    </lineage>
</organism>
<evidence type="ECO:0000256" key="1">
    <source>
        <dbReference type="ARBA" id="ARBA00010990"/>
    </source>
</evidence>
<dbReference type="Pfam" id="PF01648">
    <property type="entry name" value="ACPS"/>
    <property type="match status" value="1"/>
</dbReference>
<accession>A0AAE3DTZ2</accession>
<dbReference type="PANTHER" id="PTHR12215">
    <property type="entry name" value="PHOSPHOPANTETHEINE TRANSFERASE"/>
    <property type="match status" value="1"/>
</dbReference>
<dbReference type="GO" id="GO:0005829">
    <property type="term" value="C:cytosol"/>
    <property type="evidence" value="ECO:0007669"/>
    <property type="project" value="TreeGrafter"/>
</dbReference>
<dbReference type="PANTHER" id="PTHR12215:SF10">
    <property type="entry name" value="L-AMINOADIPATE-SEMIALDEHYDE DEHYDROGENASE-PHOSPHOPANTETHEINYL TRANSFERASE"/>
    <property type="match status" value="1"/>
</dbReference>
<dbReference type="Proteomes" id="UP001197875">
    <property type="component" value="Unassembled WGS sequence"/>
</dbReference>
<dbReference type="EMBL" id="JAJEPR010000020">
    <property type="protein sequence ID" value="MCC2190449.1"/>
    <property type="molecule type" value="Genomic_DNA"/>
</dbReference>
<evidence type="ECO:0000256" key="2">
    <source>
        <dbReference type="ARBA" id="ARBA00022679"/>
    </source>
</evidence>
<dbReference type="GO" id="GO:0019878">
    <property type="term" value="P:lysine biosynthetic process via aminoadipic acid"/>
    <property type="evidence" value="ECO:0007669"/>
    <property type="project" value="TreeGrafter"/>
</dbReference>
<evidence type="ECO:0000313" key="4">
    <source>
        <dbReference type="EMBL" id="MCC2190449.1"/>
    </source>
</evidence>
<keyword evidence="2 4" id="KW-0808">Transferase</keyword>
<comment type="caution">
    <text evidence="4">The sequence shown here is derived from an EMBL/GenBank/DDBJ whole genome shotgun (WGS) entry which is preliminary data.</text>
</comment>
<dbReference type="GO" id="GO:0008897">
    <property type="term" value="F:holo-[acyl-carrier-protein] synthase activity"/>
    <property type="evidence" value="ECO:0007669"/>
    <property type="project" value="InterPro"/>
</dbReference>
<comment type="similarity">
    <text evidence="1">Belongs to the P-Pant transferase superfamily. Gsp/Sfp/HetI/AcpT family.</text>
</comment>
<name>A0AAE3DTZ2_9FIRM</name>
<evidence type="ECO:0000313" key="5">
    <source>
        <dbReference type="Proteomes" id="UP001197875"/>
    </source>
</evidence>